<comment type="caution">
    <text evidence="2">The sequence shown here is derived from an EMBL/GenBank/DDBJ whole genome shotgun (WGS) entry which is preliminary data.</text>
</comment>
<evidence type="ECO:0000313" key="3">
    <source>
        <dbReference type="Proteomes" id="UP000735302"/>
    </source>
</evidence>
<gene>
    <name evidence="2" type="ORF">PoB_005920600</name>
</gene>
<protein>
    <submittedName>
        <fullName evidence="2">Uncharacterized protein</fullName>
    </submittedName>
</protein>
<dbReference type="Proteomes" id="UP000735302">
    <property type="component" value="Unassembled WGS sequence"/>
</dbReference>
<name>A0AAV4CLS8_9GAST</name>
<dbReference type="AlphaFoldDB" id="A0AAV4CLS8"/>
<evidence type="ECO:0000313" key="2">
    <source>
        <dbReference type="EMBL" id="GFO32701.1"/>
    </source>
</evidence>
<reference evidence="2 3" key="1">
    <citation type="journal article" date="2021" name="Elife">
        <title>Chloroplast acquisition without the gene transfer in kleptoplastic sea slugs, Plakobranchus ocellatus.</title>
        <authorList>
            <person name="Maeda T."/>
            <person name="Takahashi S."/>
            <person name="Yoshida T."/>
            <person name="Shimamura S."/>
            <person name="Takaki Y."/>
            <person name="Nagai Y."/>
            <person name="Toyoda A."/>
            <person name="Suzuki Y."/>
            <person name="Arimoto A."/>
            <person name="Ishii H."/>
            <person name="Satoh N."/>
            <person name="Nishiyama T."/>
            <person name="Hasebe M."/>
            <person name="Maruyama T."/>
            <person name="Minagawa J."/>
            <person name="Obokata J."/>
            <person name="Shigenobu S."/>
        </authorList>
    </citation>
    <scope>NUCLEOTIDE SEQUENCE [LARGE SCALE GENOMIC DNA]</scope>
</reference>
<keyword evidence="3" id="KW-1185">Reference proteome</keyword>
<sequence>MRQTDKKLKGHRQGKDLAEHRDRAVMDSCETVDAVSSFWSHVAVVVAESRSDDNSMRHEILKSPLAMGR</sequence>
<accession>A0AAV4CLS8</accession>
<evidence type="ECO:0000256" key="1">
    <source>
        <dbReference type="SAM" id="MobiDB-lite"/>
    </source>
</evidence>
<feature type="region of interest" description="Disordered" evidence="1">
    <location>
        <begin position="1"/>
        <end position="21"/>
    </location>
</feature>
<proteinExistence type="predicted"/>
<dbReference type="EMBL" id="BLXT01006675">
    <property type="protein sequence ID" value="GFO32701.1"/>
    <property type="molecule type" value="Genomic_DNA"/>
</dbReference>
<organism evidence="2 3">
    <name type="scientific">Plakobranchus ocellatus</name>
    <dbReference type="NCBI Taxonomy" id="259542"/>
    <lineage>
        <taxon>Eukaryota</taxon>
        <taxon>Metazoa</taxon>
        <taxon>Spiralia</taxon>
        <taxon>Lophotrochozoa</taxon>
        <taxon>Mollusca</taxon>
        <taxon>Gastropoda</taxon>
        <taxon>Heterobranchia</taxon>
        <taxon>Euthyneura</taxon>
        <taxon>Panpulmonata</taxon>
        <taxon>Sacoglossa</taxon>
        <taxon>Placobranchoidea</taxon>
        <taxon>Plakobranchidae</taxon>
        <taxon>Plakobranchus</taxon>
    </lineage>
</organism>